<keyword evidence="1" id="KW-1133">Transmembrane helix</keyword>
<evidence type="ECO:0000313" key="3">
    <source>
        <dbReference type="Proteomes" id="UP000000441"/>
    </source>
</evidence>
<proteinExistence type="predicted"/>
<dbReference type="EMBL" id="CP000227">
    <property type="protein sequence ID" value="ACM11128.1"/>
    <property type="molecule type" value="Genomic_DNA"/>
</dbReference>
<organism evidence="2 3">
    <name type="scientific">Bacillus cereus (strain Q1)</name>
    <dbReference type="NCBI Taxonomy" id="361100"/>
    <lineage>
        <taxon>Bacteria</taxon>
        <taxon>Bacillati</taxon>
        <taxon>Bacillota</taxon>
        <taxon>Bacilli</taxon>
        <taxon>Bacillales</taxon>
        <taxon>Bacillaceae</taxon>
        <taxon>Bacillus</taxon>
        <taxon>Bacillus cereus group</taxon>
    </lineage>
</organism>
<gene>
    <name evidence="2" type="ordered locus">BCQ_0675</name>
</gene>
<name>B9J3X9_BACCQ</name>
<evidence type="ECO:0000256" key="1">
    <source>
        <dbReference type="SAM" id="Phobius"/>
    </source>
</evidence>
<accession>B9J3X9</accession>
<evidence type="ECO:0008006" key="4">
    <source>
        <dbReference type="Google" id="ProtNLM"/>
    </source>
</evidence>
<dbReference type="AlphaFoldDB" id="B9J3X9"/>
<dbReference type="Proteomes" id="UP000000441">
    <property type="component" value="Chromosome"/>
</dbReference>
<feature type="transmembrane region" description="Helical" evidence="1">
    <location>
        <begin position="6"/>
        <end position="24"/>
    </location>
</feature>
<keyword evidence="1" id="KW-0472">Membrane</keyword>
<evidence type="ECO:0000313" key="2">
    <source>
        <dbReference type="EMBL" id="ACM11128.1"/>
    </source>
</evidence>
<dbReference type="HOGENOM" id="CLU_2116162_0_0_9"/>
<sequence length="121" mass="14289">MNKKLIILISILIPIVLVTVYILFTKEQAKKSIYNYISKQGITEKQLKYVDFKKDYKRGGYNLFTYVNDEKENIHYVYHYQDGKVTFSAYLNDPDYIKEKAWGGNRLTAEELSMLKHPPLK</sequence>
<reference evidence="2 3" key="1">
    <citation type="journal article" date="2009" name="J. Bacteriol.">
        <title>Complete genome sequence of the extremophilic Bacillus cereus strain Q1 with industrial applications.</title>
        <authorList>
            <person name="Xiong Z."/>
            <person name="Jiang Y."/>
            <person name="Qi D."/>
            <person name="Lu H."/>
            <person name="Yang F."/>
            <person name="Yang J."/>
            <person name="Chen L."/>
            <person name="Sun L."/>
            <person name="Xu X."/>
            <person name="Xue Y."/>
            <person name="Zhu Y."/>
            <person name="Jin Q."/>
        </authorList>
    </citation>
    <scope>NUCLEOTIDE SEQUENCE [LARGE SCALE GENOMIC DNA]</scope>
    <source>
        <strain evidence="2 3">Q1</strain>
    </source>
</reference>
<dbReference type="InterPro" id="IPR021486">
    <property type="entry name" value="DUF3139"/>
</dbReference>
<dbReference type="Pfam" id="PF11337">
    <property type="entry name" value="DUF3139"/>
    <property type="match status" value="1"/>
</dbReference>
<protein>
    <recommendedName>
        <fullName evidence="4">DUF3139 domain-containing protein</fullName>
    </recommendedName>
</protein>
<keyword evidence="1" id="KW-0812">Transmembrane</keyword>
<dbReference type="KEGG" id="bcq:BCQ_0675"/>